<dbReference type="OrthoDB" id="839983at2"/>
<reference evidence="1 2" key="1">
    <citation type="submission" date="2016-10" db="EMBL/GenBank/DDBJ databases">
        <authorList>
            <person name="de Groot N.N."/>
        </authorList>
    </citation>
    <scope>NUCLEOTIDE SEQUENCE [LARGE SCALE GENOMIC DNA]</scope>
    <source>
        <strain evidence="1 2">DSM 19886</strain>
    </source>
</reference>
<accession>A0A1G9VHS8</accession>
<dbReference type="EMBL" id="FNGV01000013">
    <property type="protein sequence ID" value="SDM71627.1"/>
    <property type="molecule type" value="Genomic_DNA"/>
</dbReference>
<dbReference type="Gene3D" id="3.40.50.1110">
    <property type="entry name" value="SGNH hydrolase"/>
    <property type="match status" value="1"/>
</dbReference>
<evidence type="ECO:0000313" key="2">
    <source>
        <dbReference type="Proteomes" id="UP000199440"/>
    </source>
</evidence>
<dbReference type="GO" id="GO:0016788">
    <property type="term" value="F:hydrolase activity, acting on ester bonds"/>
    <property type="evidence" value="ECO:0007669"/>
    <property type="project" value="UniProtKB-ARBA"/>
</dbReference>
<gene>
    <name evidence="1" type="ORF">SAMN04488514_11389</name>
</gene>
<dbReference type="AlphaFoldDB" id="A0A1G9VHS8"/>
<protein>
    <submittedName>
        <fullName evidence="1">Uncharacterized protein</fullName>
    </submittedName>
</protein>
<dbReference type="Proteomes" id="UP000199440">
    <property type="component" value="Unassembled WGS sequence"/>
</dbReference>
<dbReference type="RefSeq" id="WP_143017658.1">
    <property type="nucleotide sequence ID" value="NZ_FNGV01000013.1"/>
</dbReference>
<sequence>MKLLNRSLLKKLELKCLLMVPIFSLVSIFQCFAQVDSNSVNLLLNSNFDFHSFQNHRFGEPKSFSSHNVAFWNTSEWGDIETIRESHVSDAIRPKFSTHNMVAIYPGKKLWQFFTLPEAGLAHGDELMLSVHGYQRKGNQIKAKVKIMKLDSEDGKWSPQDFGMTDKRTFPRHSRGELVVADEYVGVDEKEGSTYIDIKDVVINGKISKGDISNSKDINAIGIQVEFENVAATDTVWVYAPKLSRTAPNTVGPPEPRKMNSYYKHIPRTIQKLWKGEPIHIIVMGSSIDVGSANPPMYLYDENASSGSFKTPVAEGLFDSEKVNRPDLDGYFGEWRHYFTYSGRLKRELMRKFNLRSDQICLNFMAIGGSSIGEAHSGLKEYCSLSIPPGPGSNGHKEGSTWEELYPELFARNEGPRPDLVIFGSGANEKTDTPDEVAVFEGSIRYIQQHYPNTEFLFCQFQNYGGYTPSPGDMQALSLRYQIPYIDYGKIGDDLVRWTNKYAFVPSDGHPQAAAHYVWFKQIEKAFETWNPIETGQAQLQLPERLHENTYGWEGEMVAFDSTSTRIRGNKFIFEDNAINCWGKVDSEPPIPYIDGIEFSSRRSSPTRNLRNSMFRHGRTRLGDRHILEIKGDNPVLTYVDSKINPNRRFFPMDNPNWNINGINTEEFVSEWGAPYGSKMMTLKPGKYLEIDVLGTDLSIAYVDNPHGGILDVYIDGELKLSQPSNVGFVDIDRKTNFLENRKGILNLGYGMHKVRLEAKNSAVKVLGVFSYDVRPNRDAERRVTGLASGGEVLEFSLPFKARPFVICGGGLSVETEDISKSSVKFSGGSGSFEIIGE</sequence>
<evidence type="ECO:0000313" key="1">
    <source>
        <dbReference type="EMBL" id="SDM71627.1"/>
    </source>
</evidence>
<dbReference type="InterPro" id="IPR036514">
    <property type="entry name" value="SGNH_hydro_sf"/>
</dbReference>
<name>A0A1G9VHS8_9FLAO</name>
<proteinExistence type="predicted"/>
<organism evidence="1 2">
    <name type="scientific">Kriegella aquimaris</name>
    <dbReference type="NCBI Taxonomy" id="192904"/>
    <lineage>
        <taxon>Bacteria</taxon>
        <taxon>Pseudomonadati</taxon>
        <taxon>Bacteroidota</taxon>
        <taxon>Flavobacteriia</taxon>
        <taxon>Flavobacteriales</taxon>
        <taxon>Flavobacteriaceae</taxon>
        <taxon>Kriegella</taxon>
    </lineage>
</organism>
<keyword evidence="2" id="KW-1185">Reference proteome</keyword>
<dbReference type="SUPFAM" id="SSF52266">
    <property type="entry name" value="SGNH hydrolase"/>
    <property type="match status" value="1"/>
</dbReference>